<name>A0ABQ8FY14_9PEZI</name>
<dbReference type="Proteomes" id="UP000774617">
    <property type="component" value="Unassembled WGS sequence"/>
</dbReference>
<feature type="chain" id="PRO_5047285551" evidence="3">
    <location>
        <begin position="16"/>
        <end position="459"/>
    </location>
</feature>
<evidence type="ECO:0000256" key="2">
    <source>
        <dbReference type="SAM" id="Phobius"/>
    </source>
</evidence>
<comment type="caution">
    <text evidence="4">The sequence shown here is derived from an EMBL/GenBank/DDBJ whole genome shotgun (WGS) entry which is preliminary data.</text>
</comment>
<protein>
    <submittedName>
        <fullName evidence="4">Uncharacterized protein</fullName>
    </submittedName>
</protein>
<feature type="region of interest" description="Disordered" evidence="1">
    <location>
        <begin position="386"/>
        <end position="424"/>
    </location>
</feature>
<feature type="compositionally biased region" description="Pro residues" evidence="1">
    <location>
        <begin position="365"/>
        <end position="374"/>
    </location>
</feature>
<feature type="region of interest" description="Disordered" evidence="1">
    <location>
        <begin position="89"/>
        <end position="151"/>
    </location>
</feature>
<feature type="compositionally biased region" description="Acidic residues" evidence="1">
    <location>
        <begin position="89"/>
        <end position="98"/>
    </location>
</feature>
<dbReference type="EMBL" id="JAGTJR010000048">
    <property type="protein sequence ID" value="KAH7028603.1"/>
    <property type="molecule type" value="Genomic_DNA"/>
</dbReference>
<accession>A0ABQ8FY14</accession>
<feature type="signal peptide" evidence="3">
    <location>
        <begin position="1"/>
        <end position="15"/>
    </location>
</feature>
<keyword evidence="3" id="KW-0732">Signal</keyword>
<organism evidence="4 5">
    <name type="scientific">Macrophomina phaseolina</name>
    <dbReference type="NCBI Taxonomy" id="35725"/>
    <lineage>
        <taxon>Eukaryota</taxon>
        <taxon>Fungi</taxon>
        <taxon>Dikarya</taxon>
        <taxon>Ascomycota</taxon>
        <taxon>Pezizomycotina</taxon>
        <taxon>Dothideomycetes</taxon>
        <taxon>Dothideomycetes incertae sedis</taxon>
        <taxon>Botryosphaeriales</taxon>
        <taxon>Botryosphaeriaceae</taxon>
        <taxon>Macrophomina</taxon>
    </lineage>
</organism>
<gene>
    <name evidence="4" type="ORF">B0J12DRAFT_326753</name>
</gene>
<reference evidence="4 5" key="1">
    <citation type="journal article" date="2021" name="Nat. Commun.">
        <title>Genetic determinants of endophytism in the Arabidopsis root mycobiome.</title>
        <authorList>
            <person name="Mesny F."/>
            <person name="Miyauchi S."/>
            <person name="Thiergart T."/>
            <person name="Pickel B."/>
            <person name="Atanasova L."/>
            <person name="Karlsson M."/>
            <person name="Huettel B."/>
            <person name="Barry K.W."/>
            <person name="Haridas S."/>
            <person name="Chen C."/>
            <person name="Bauer D."/>
            <person name="Andreopoulos W."/>
            <person name="Pangilinan J."/>
            <person name="LaButti K."/>
            <person name="Riley R."/>
            <person name="Lipzen A."/>
            <person name="Clum A."/>
            <person name="Drula E."/>
            <person name="Henrissat B."/>
            <person name="Kohler A."/>
            <person name="Grigoriev I.V."/>
            <person name="Martin F.M."/>
            <person name="Hacquard S."/>
        </authorList>
    </citation>
    <scope>NUCLEOTIDE SEQUENCE [LARGE SCALE GENOMIC DNA]</scope>
    <source>
        <strain evidence="4 5">MPI-SDFR-AT-0080</strain>
    </source>
</reference>
<feature type="region of interest" description="Disordered" evidence="1">
    <location>
        <begin position="358"/>
        <end position="377"/>
    </location>
</feature>
<keyword evidence="2" id="KW-0812">Transmembrane</keyword>
<feature type="compositionally biased region" description="Low complexity" evidence="1">
    <location>
        <begin position="410"/>
        <end position="421"/>
    </location>
</feature>
<evidence type="ECO:0000256" key="1">
    <source>
        <dbReference type="SAM" id="MobiDB-lite"/>
    </source>
</evidence>
<keyword evidence="5" id="KW-1185">Reference proteome</keyword>
<evidence type="ECO:0000313" key="5">
    <source>
        <dbReference type="Proteomes" id="UP000774617"/>
    </source>
</evidence>
<evidence type="ECO:0000313" key="4">
    <source>
        <dbReference type="EMBL" id="KAH7028603.1"/>
    </source>
</evidence>
<feature type="region of interest" description="Disordered" evidence="1">
    <location>
        <begin position="310"/>
        <end position="353"/>
    </location>
</feature>
<feature type="compositionally biased region" description="Basic and acidic residues" evidence="1">
    <location>
        <begin position="313"/>
        <end position="322"/>
    </location>
</feature>
<feature type="transmembrane region" description="Helical" evidence="2">
    <location>
        <begin position="237"/>
        <end position="255"/>
    </location>
</feature>
<evidence type="ECO:0000256" key="3">
    <source>
        <dbReference type="SAM" id="SignalP"/>
    </source>
</evidence>
<proteinExistence type="predicted"/>
<keyword evidence="2" id="KW-1133">Transmembrane helix</keyword>
<keyword evidence="2" id="KW-0472">Membrane</keyword>
<sequence length="459" mass="50777">MVGVISAWCGSVALAGRWTTGPVLRLLRYRWAGFTALGNGRRRWLWIVGTGEGQMLGVGRGFDSHYCCCCCLLIKTFFLAPDCIPVVRDDDDDDDDDDEKRISARPRQHSSLSTGKNPLAMTLPSLGLRDSERDGPVSARGGRCDDQHSAAADKTTRLIGTRTHAGLMRPHRKLRPPPLPVTRATFSPLACRTVDFLVFPTAATDVRRAVGSASLALLGETAHPDRVSSRAIMRSSFFFFFFFFCIVRLMPLFLARQAGRGLFSHHSAHVSRRACGRAACDLPHKPLLTPAHAAVTAVLQLSDKTTIPRRRERIIEEKRQDIPRQSTHHCNRARPFTQPARDSKPAASLRRPSKMLRFGTHKMATPPPPPPPRSEYPLRQYEPRLRLLPPSHSGNADRACRAPANHEQQSSSSTPAAGGSSEELGVTDATRHVFRSKARPRVVLMFWGGDGRQVGMVHT</sequence>